<protein>
    <submittedName>
        <fullName evidence="1">Uncharacterized protein</fullName>
    </submittedName>
</protein>
<dbReference type="Proteomes" id="UP000652761">
    <property type="component" value="Unassembled WGS sequence"/>
</dbReference>
<dbReference type="EMBL" id="NMUH01002379">
    <property type="protein sequence ID" value="MQL99614.1"/>
    <property type="molecule type" value="Genomic_DNA"/>
</dbReference>
<keyword evidence="2" id="KW-1185">Reference proteome</keyword>
<organism evidence="1 2">
    <name type="scientific">Colocasia esculenta</name>
    <name type="common">Wild taro</name>
    <name type="synonym">Arum esculentum</name>
    <dbReference type="NCBI Taxonomy" id="4460"/>
    <lineage>
        <taxon>Eukaryota</taxon>
        <taxon>Viridiplantae</taxon>
        <taxon>Streptophyta</taxon>
        <taxon>Embryophyta</taxon>
        <taxon>Tracheophyta</taxon>
        <taxon>Spermatophyta</taxon>
        <taxon>Magnoliopsida</taxon>
        <taxon>Liliopsida</taxon>
        <taxon>Araceae</taxon>
        <taxon>Aroideae</taxon>
        <taxon>Colocasieae</taxon>
        <taxon>Colocasia</taxon>
    </lineage>
</organism>
<reference evidence="1" key="1">
    <citation type="submission" date="2017-07" db="EMBL/GenBank/DDBJ databases">
        <title>Taro Niue Genome Assembly and Annotation.</title>
        <authorList>
            <person name="Atibalentja N."/>
            <person name="Keating K."/>
            <person name="Fields C.J."/>
        </authorList>
    </citation>
    <scope>NUCLEOTIDE SEQUENCE</scope>
    <source>
        <strain evidence="1">Niue_2</strain>
        <tissue evidence="1">Leaf</tissue>
    </source>
</reference>
<dbReference type="AlphaFoldDB" id="A0A843W3M2"/>
<comment type="caution">
    <text evidence="1">The sequence shown here is derived from an EMBL/GenBank/DDBJ whole genome shotgun (WGS) entry which is preliminary data.</text>
</comment>
<evidence type="ECO:0000313" key="2">
    <source>
        <dbReference type="Proteomes" id="UP000652761"/>
    </source>
</evidence>
<accession>A0A843W3M2</accession>
<proteinExistence type="predicted"/>
<evidence type="ECO:0000313" key="1">
    <source>
        <dbReference type="EMBL" id="MQL99614.1"/>
    </source>
</evidence>
<name>A0A843W3M2_COLES</name>
<gene>
    <name evidence="1" type="ORF">Taro_032338</name>
</gene>
<sequence>MWTSVWVSVKGACRQPVVGGHRCCRLHGIRGYERARVDSLVWRTSELRGKQRWVVALITCGAPLAGLCLRGVRCRMVVVAACSPCIPSRVSCERGCSCIRIELRVAFLQVLGLFEFITYLTGLNSNPSKSSDLWVAAPSSRSLVGV</sequence>